<dbReference type="RefSeq" id="WP_271322089.1">
    <property type="nucleotide sequence ID" value="NZ_JAAGKO020000040.1"/>
</dbReference>
<evidence type="ECO:0000313" key="3">
    <source>
        <dbReference type="EMBL" id="MDI5965751.1"/>
    </source>
</evidence>
<keyword evidence="4" id="KW-1185">Reference proteome</keyword>
<dbReference type="Pfam" id="PF14020">
    <property type="entry name" value="DUF4236"/>
    <property type="match status" value="1"/>
</dbReference>
<evidence type="ECO:0000259" key="2">
    <source>
        <dbReference type="Pfam" id="PF14020"/>
    </source>
</evidence>
<comment type="caution">
    <text evidence="3">The sequence shown here is derived from an EMBL/GenBank/DDBJ whole genome shotgun (WGS) entry which is preliminary data.</text>
</comment>
<protein>
    <submittedName>
        <fullName evidence="3">DUF4236 domain-containing protein</fullName>
    </submittedName>
</protein>
<organism evidence="3 4">
    <name type="scientific">Streptantibioticus silvisoli</name>
    <dbReference type="NCBI Taxonomy" id="2705255"/>
    <lineage>
        <taxon>Bacteria</taxon>
        <taxon>Bacillati</taxon>
        <taxon>Actinomycetota</taxon>
        <taxon>Actinomycetes</taxon>
        <taxon>Kitasatosporales</taxon>
        <taxon>Streptomycetaceae</taxon>
        <taxon>Streptantibioticus</taxon>
    </lineage>
</organism>
<dbReference type="InterPro" id="IPR025330">
    <property type="entry name" value="DUF4236"/>
</dbReference>
<reference evidence="3 4" key="1">
    <citation type="submission" date="2023-05" db="EMBL/GenBank/DDBJ databases">
        <title>Streptantibioticus silvisoli sp. nov., acidotolerant actinomycetes 1 from pine litter.</title>
        <authorList>
            <person name="Swiecimska M."/>
            <person name="Golinska P."/>
            <person name="Sangal V."/>
            <person name="Wachnowicz B."/>
            <person name="Goodfellow M."/>
        </authorList>
    </citation>
    <scope>NUCLEOTIDE SEQUENCE [LARGE SCALE GENOMIC DNA]</scope>
    <source>
        <strain evidence="3 4">SL54</strain>
    </source>
</reference>
<feature type="domain" description="DUF4236" evidence="2">
    <location>
        <begin position="3"/>
        <end position="57"/>
    </location>
</feature>
<gene>
    <name evidence="3" type="ORF">POF43_023995</name>
</gene>
<sequence>MGLTYRRKIRVIPGLLDLNLGKKSHSWTLKLGPIHRTWSSTGRTTDSVDLPGPFGYRRSRTRRDA</sequence>
<name>A0ABT6W8E2_9ACTN</name>
<feature type="region of interest" description="Disordered" evidence="1">
    <location>
        <begin position="39"/>
        <end position="65"/>
    </location>
</feature>
<dbReference type="Proteomes" id="UP001156398">
    <property type="component" value="Unassembled WGS sequence"/>
</dbReference>
<dbReference type="EMBL" id="JAAGKO020000040">
    <property type="protein sequence ID" value="MDI5965751.1"/>
    <property type="molecule type" value="Genomic_DNA"/>
</dbReference>
<proteinExistence type="predicted"/>
<evidence type="ECO:0000256" key="1">
    <source>
        <dbReference type="SAM" id="MobiDB-lite"/>
    </source>
</evidence>
<accession>A0ABT6W8E2</accession>
<evidence type="ECO:0000313" key="4">
    <source>
        <dbReference type="Proteomes" id="UP001156398"/>
    </source>
</evidence>